<dbReference type="PANTHER" id="PTHR33202:SF7">
    <property type="entry name" value="FERRIC UPTAKE REGULATION PROTEIN"/>
    <property type="match status" value="1"/>
</dbReference>
<dbReference type="GO" id="GO:0000976">
    <property type="term" value="F:transcription cis-regulatory region binding"/>
    <property type="evidence" value="ECO:0007669"/>
    <property type="project" value="TreeGrafter"/>
</dbReference>
<gene>
    <name evidence="1" type="primary">fur_2</name>
    <name evidence="1" type="ORF">GAK29_00311</name>
</gene>
<name>A0A833UEZ0_ACIBZ</name>
<dbReference type="InterPro" id="IPR036388">
    <property type="entry name" value="WH-like_DNA-bd_sf"/>
</dbReference>
<dbReference type="InterPro" id="IPR002481">
    <property type="entry name" value="FUR"/>
</dbReference>
<comment type="caution">
    <text evidence="1">The sequence shown here is derived from an EMBL/GenBank/DDBJ whole genome shotgun (WGS) entry which is preliminary data.</text>
</comment>
<sequence length="131" mass="15062">MNIEIQQKLRHANLKITQARVIVFRALSEQKTQLTAKQIYQQLYLNNQQISLSTIYRVVSDLEKAGLVTQNLNGRDEAKYTLVDPSEAEFLNIQYTDLAKINKASLIASLEKVFHQFNVDVLEIEFSTPLH</sequence>
<dbReference type="GO" id="GO:1900376">
    <property type="term" value="P:regulation of secondary metabolite biosynthetic process"/>
    <property type="evidence" value="ECO:0007669"/>
    <property type="project" value="TreeGrafter"/>
</dbReference>
<dbReference type="EMBL" id="WNDP01000004">
    <property type="protein sequence ID" value="KAF1028012.1"/>
    <property type="molecule type" value="Genomic_DNA"/>
</dbReference>
<evidence type="ECO:0000313" key="1">
    <source>
        <dbReference type="EMBL" id="KAF1028012.1"/>
    </source>
</evidence>
<proteinExistence type="predicted"/>
<dbReference type="PANTHER" id="PTHR33202">
    <property type="entry name" value="ZINC UPTAKE REGULATION PROTEIN"/>
    <property type="match status" value="1"/>
</dbReference>
<protein>
    <submittedName>
        <fullName evidence="1">Ferric uptake regulation protein</fullName>
    </submittedName>
</protein>
<reference evidence="2" key="1">
    <citation type="journal article" date="2020" name="MBio">
        <title>Horizontal gene transfer to a defensive symbiont with a reduced genome amongst a multipartite beetle microbiome.</title>
        <authorList>
            <person name="Waterworth S.C."/>
            <person name="Florez L.V."/>
            <person name="Rees E.R."/>
            <person name="Hertweck C."/>
            <person name="Kaltenpoth M."/>
            <person name="Kwan J.C."/>
        </authorList>
    </citation>
    <scope>NUCLEOTIDE SEQUENCE [LARGE SCALE GENOMIC DNA]</scope>
</reference>
<dbReference type="AlphaFoldDB" id="A0A833UEZ0"/>
<dbReference type="Gene3D" id="1.10.10.10">
    <property type="entry name" value="Winged helix-like DNA-binding domain superfamily/Winged helix DNA-binding domain"/>
    <property type="match status" value="1"/>
</dbReference>
<dbReference type="GO" id="GO:0008270">
    <property type="term" value="F:zinc ion binding"/>
    <property type="evidence" value="ECO:0007669"/>
    <property type="project" value="TreeGrafter"/>
</dbReference>
<dbReference type="GO" id="GO:0003700">
    <property type="term" value="F:DNA-binding transcription factor activity"/>
    <property type="evidence" value="ECO:0007669"/>
    <property type="project" value="InterPro"/>
</dbReference>
<accession>A0A833UEZ0</accession>
<organism evidence="1 2">
    <name type="scientific">Acinetobacter bereziniae</name>
    <name type="common">Acinetobacter genomosp. 10</name>
    <dbReference type="NCBI Taxonomy" id="106648"/>
    <lineage>
        <taxon>Bacteria</taxon>
        <taxon>Pseudomonadati</taxon>
        <taxon>Pseudomonadota</taxon>
        <taxon>Gammaproteobacteria</taxon>
        <taxon>Moraxellales</taxon>
        <taxon>Moraxellaceae</taxon>
        <taxon>Acinetobacter</taxon>
    </lineage>
</organism>
<dbReference type="Proteomes" id="UP000490535">
    <property type="component" value="Unassembled WGS sequence"/>
</dbReference>
<evidence type="ECO:0000313" key="2">
    <source>
        <dbReference type="Proteomes" id="UP000490535"/>
    </source>
</evidence>
<dbReference type="GO" id="GO:0045892">
    <property type="term" value="P:negative regulation of DNA-templated transcription"/>
    <property type="evidence" value="ECO:0007669"/>
    <property type="project" value="TreeGrafter"/>
</dbReference>
<dbReference type="Pfam" id="PF01475">
    <property type="entry name" value="FUR"/>
    <property type="match status" value="1"/>
</dbReference>
<dbReference type="SUPFAM" id="SSF46785">
    <property type="entry name" value="Winged helix' DNA-binding domain"/>
    <property type="match status" value="1"/>
</dbReference>
<dbReference type="InterPro" id="IPR036390">
    <property type="entry name" value="WH_DNA-bd_sf"/>
</dbReference>